<keyword evidence="3" id="KW-0238">DNA-binding</keyword>
<dbReference type="RefSeq" id="WP_177228145.1">
    <property type="nucleotide sequence ID" value="NZ_FPCH01000002.1"/>
</dbReference>
<dbReference type="Proteomes" id="UP000199423">
    <property type="component" value="Unassembled WGS sequence"/>
</dbReference>
<evidence type="ECO:0000256" key="3">
    <source>
        <dbReference type="ARBA" id="ARBA00023125"/>
    </source>
</evidence>
<dbReference type="AlphaFoldDB" id="A0A1I7NKB6"/>
<evidence type="ECO:0000313" key="7">
    <source>
        <dbReference type="Proteomes" id="UP000199423"/>
    </source>
</evidence>
<name>A0A1I7NKB6_9HYPH</name>
<dbReference type="Pfam" id="PF03466">
    <property type="entry name" value="LysR_substrate"/>
    <property type="match status" value="1"/>
</dbReference>
<evidence type="ECO:0000256" key="2">
    <source>
        <dbReference type="ARBA" id="ARBA00023015"/>
    </source>
</evidence>
<dbReference type="SUPFAM" id="SSF53850">
    <property type="entry name" value="Periplasmic binding protein-like II"/>
    <property type="match status" value="1"/>
</dbReference>
<dbReference type="GO" id="GO:0003700">
    <property type="term" value="F:DNA-binding transcription factor activity"/>
    <property type="evidence" value="ECO:0007669"/>
    <property type="project" value="InterPro"/>
</dbReference>
<keyword evidence="7" id="KW-1185">Reference proteome</keyword>
<dbReference type="GO" id="GO:0006351">
    <property type="term" value="P:DNA-templated transcription"/>
    <property type="evidence" value="ECO:0007669"/>
    <property type="project" value="TreeGrafter"/>
</dbReference>
<evidence type="ECO:0000256" key="1">
    <source>
        <dbReference type="ARBA" id="ARBA00009437"/>
    </source>
</evidence>
<dbReference type="FunFam" id="1.10.10.10:FF:000001">
    <property type="entry name" value="LysR family transcriptional regulator"/>
    <property type="match status" value="1"/>
</dbReference>
<dbReference type="InterPro" id="IPR000847">
    <property type="entry name" value="LysR_HTH_N"/>
</dbReference>
<dbReference type="SUPFAM" id="SSF46785">
    <property type="entry name" value="Winged helix' DNA-binding domain"/>
    <property type="match status" value="1"/>
</dbReference>
<dbReference type="PANTHER" id="PTHR30537:SF32">
    <property type="entry name" value="HTH-TYPE TRANSCRIPTIONAL REGULATOR DSDC"/>
    <property type="match status" value="1"/>
</dbReference>
<sequence length="300" mass="33427">MKRSRLPLHAFRAFEAAAQFKSLTLAADELGVTHAAISHHIRGLEDQLGVVLFDRTTRPMKLTDAGDRLLEAVQTGFDRISGAIAEFRGQEFEGNLVIVSVPGLGANWLAELIGEFILMFPRVKIRMMTSPWHQPSPIEHPDITISYGSAEQAGRRVTLLGQSDFFPVCSPRLSIAHQKNVRPKDLLEYTIIHEHNTDTWTRWFISCGVAIPSLMRGIYFDGAHLTIQAARAGAGIAMGDMLTVGTDLREGRLVRLTNQTVPMAHPYYVTTPPIERLKPAAKAFEAFILEHYRKFELGQG</sequence>
<dbReference type="STRING" id="51670.SAMN04488557_2481"/>
<organism evidence="6 7">
    <name type="scientific">Hyphomicrobium facile</name>
    <dbReference type="NCBI Taxonomy" id="51670"/>
    <lineage>
        <taxon>Bacteria</taxon>
        <taxon>Pseudomonadati</taxon>
        <taxon>Pseudomonadota</taxon>
        <taxon>Alphaproteobacteria</taxon>
        <taxon>Hyphomicrobiales</taxon>
        <taxon>Hyphomicrobiaceae</taxon>
        <taxon>Hyphomicrobium</taxon>
    </lineage>
</organism>
<evidence type="ECO:0000256" key="4">
    <source>
        <dbReference type="ARBA" id="ARBA00023163"/>
    </source>
</evidence>
<dbReference type="PROSITE" id="PS50931">
    <property type="entry name" value="HTH_LYSR"/>
    <property type="match status" value="1"/>
</dbReference>
<dbReference type="Pfam" id="PF00126">
    <property type="entry name" value="HTH_1"/>
    <property type="match status" value="1"/>
</dbReference>
<dbReference type="EMBL" id="FPCH01000002">
    <property type="protein sequence ID" value="SFV35016.1"/>
    <property type="molecule type" value="Genomic_DNA"/>
</dbReference>
<dbReference type="PRINTS" id="PR00039">
    <property type="entry name" value="HTHLYSR"/>
</dbReference>
<proteinExistence type="inferred from homology"/>
<dbReference type="InterPro" id="IPR005119">
    <property type="entry name" value="LysR_subst-bd"/>
</dbReference>
<accession>A0A1I7NKB6</accession>
<dbReference type="InterPro" id="IPR036390">
    <property type="entry name" value="WH_DNA-bd_sf"/>
</dbReference>
<protein>
    <submittedName>
        <fullName evidence="6">Transcriptional regulator, LysR family</fullName>
    </submittedName>
</protein>
<gene>
    <name evidence="6" type="ORF">SAMN04488557_2481</name>
</gene>
<evidence type="ECO:0000259" key="5">
    <source>
        <dbReference type="PROSITE" id="PS50931"/>
    </source>
</evidence>
<dbReference type="InterPro" id="IPR058163">
    <property type="entry name" value="LysR-type_TF_proteobact-type"/>
</dbReference>
<evidence type="ECO:0000313" key="6">
    <source>
        <dbReference type="EMBL" id="SFV35016.1"/>
    </source>
</evidence>
<feature type="domain" description="HTH lysR-type" evidence="5">
    <location>
        <begin position="6"/>
        <end position="63"/>
    </location>
</feature>
<reference evidence="7" key="1">
    <citation type="submission" date="2016-10" db="EMBL/GenBank/DDBJ databases">
        <authorList>
            <person name="Varghese N."/>
            <person name="Submissions S."/>
        </authorList>
    </citation>
    <scope>NUCLEOTIDE SEQUENCE [LARGE SCALE GENOMIC DNA]</scope>
    <source>
        <strain evidence="7">DSM 1565</strain>
    </source>
</reference>
<dbReference type="PANTHER" id="PTHR30537">
    <property type="entry name" value="HTH-TYPE TRANSCRIPTIONAL REGULATOR"/>
    <property type="match status" value="1"/>
</dbReference>
<keyword evidence="2" id="KW-0805">Transcription regulation</keyword>
<dbReference type="GO" id="GO:0043565">
    <property type="term" value="F:sequence-specific DNA binding"/>
    <property type="evidence" value="ECO:0007669"/>
    <property type="project" value="TreeGrafter"/>
</dbReference>
<comment type="similarity">
    <text evidence="1">Belongs to the LysR transcriptional regulatory family.</text>
</comment>
<keyword evidence="4" id="KW-0804">Transcription</keyword>
<dbReference type="Gene3D" id="1.10.10.10">
    <property type="entry name" value="Winged helix-like DNA-binding domain superfamily/Winged helix DNA-binding domain"/>
    <property type="match status" value="1"/>
</dbReference>
<dbReference type="Gene3D" id="3.40.190.10">
    <property type="entry name" value="Periplasmic binding protein-like II"/>
    <property type="match status" value="2"/>
</dbReference>
<dbReference type="InterPro" id="IPR036388">
    <property type="entry name" value="WH-like_DNA-bd_sf"/>
</dbReference>